<dbReference type="NCBIfam" id="TIGR00254">
    <property type="entry name" value="GGDEF"/>
    <property type="match status" value="1"/>
</dbReference>
<dbReference type="EC" id="2.7.7.65" evidence="1"/>
<dbReference type="RefSeq" id="WP_021226124.1">
    <property type="nucleotide sequence ID" value="NZ_ATDP01000089.1"/>
</dbReference>
<evidence type="ECO:0000313" key="6">
    <source>
        <dbReference type="Proteomes" id="UP000015531"/>
    </source>
</evidence>
<dbReference type="InterPro" id="IPR029787">
    <property type="entry name" value="Nucleotide_cyclase"/>
</dbReference>
<comment type="caution">
    <text evidence="5">The sequence shown here is derived from an EMBL/GenBank/DDBJ whole genome shotgun (WGS) entry which is preliminary data.</text>
</comment>
<dbReference type="Pfam" id="PF00990">
    <property type="entry name" value="GGDEF"/>
    <property type="match status" value="1"/>
</dbReference>
<reference evidence="5 6" key="1">
    <citation type="journal article" date="2013" name="Genome Announc.">
        <title>Draft Genome Sequence of Sphingobium lactosutens Strain DS20T, Isolated from a Hexachlorocyclohexane Dumpsite.</title>
        <authorList>
            <person name="Kumar R."/>
            <person name="Dwivedi V."/>
            <person name="Negi V."/>
            <person name="Khurana J.P."/>
            <person name="Lal R."/>
        </authorList>
    </citation>
    <scope>NUCLEOTIDE SEQUENCE [LARGE SCALE GENOMIC DNA]</scope>
    <source>
        <strain evidence="5 6">DS20</strain>
    </source>
</reference>
<dbReference type="PANTHER" id="PTHR45138:SF9">
    <property type="entry name" value="DIGUANYLATE CYCLASE DGCM-RELATED"/>
    <property type="match status" value="1"/>
</dbReference>
<dbReference type="SMART" id="SM00091">
    <property type="entry name" value="PAS"/>
    <property type="match status" value="1"/>
</dbReference>
<organism evidence="5 6">
    <name type="scientific">Sphingobium lactosutens DS20</name>
    <dbReference type="NCBI Taxonomy" id="1331060"/>
    <lineage>
        <taxon>Bacteria</taxon>
        <taxon>Pseudomonadati</taxon>
        <taxon>Pseudomonadota</taxon>
        <taxon>Alphaproteobacteria</taxon>
        <taxon>Sphingomonadales</taxon>
        <taxon>Sphingomonadaceae</taxon>
        <taxon>Sphingobium</taxon>
    </lineage>
</organism>
<proteinExistence type="predicted"/>
<dbReference type="OrthoDB" id="9812260at2"/>
<dbReference type="AlphaFoldDB" id="T0HS31"/>
<dbReference type="InterPro" id="IPR035965">
    <property type="entry name" value="PAS-like_dom_sf"/>
</dbReference>
<evidence type="ECO:0000313" key="5">
    <source>
        <dbReference type="EMBL" id="EQB14928.1"/>
    </source>
</evidence>
<name>T0HS31_9SPHN</name>
<evidence type="ECO:0000256" key="2">
    <source>
        <dbReference type="ARBA" id="ARBA00034247"/>
    </source>
</evidence>
<dbReference type="PANTHER" id="PTHR45138">
    <property type="entry name" value="REGULATORY COMPONENTS OF SENSORY TRANSDUCTION SYSTEM"/>
    <property type="match status" value="1"/>
</dbReference>
<evidence type="ECO:0000259" key="4">
    <source>
        <dbReference type="PROSITE" id="PS50887"/>
    </source>
</evidence>
<dbReference type="Pfam" id="PF08448">
    <property type="entry name" value="PAS_4"/>
    <property type="match status" value="1"/>
</dbReference>
<dbReference type="Proteomes" id="UP000015531">
    <property type="component" value="Unassembled WGS sequence"/>
</dbReference>
<dbReference type="InterPro" id="IPR043128">
    <property type="entry name" value="Rev_trsase/Diguanyl_cyclase"/>
</dbReference>
<sequence>MIIMFTGLRLNEMRKVFLSIPVATCLLDKNLRFVIANEKFAATIGAPLNTLKGREMKEFAPPEWIDLAQKNYLLLDRGETIPDHEVSLGGRTWLASLNMLPWGPRGSTKLLSVALVDITEQKNLEAELASSNEKLAMAYEKIQAQAETDPLTGLLNRYGLRKALELETRRCRRGVQSLSLAMIDVDWFKPYNDRYGHIIGDAALQAVGAAIKSSIRRPGDWAARYGGEEFVIVLPNTPLAGAKHVLAAMTNAVRDLAIEHGASPLGRLSVSVGIACTDTVQRDREPNAVYELLLREADKALYEAKEKGRNRIEVIGSDPPDNATARGSRPASS</sequence>
<dbReference type="CDD" id="cd00130">
    <property type="entry name" value="PAS"/>
    <property type="match status" value="1"/>
</dbReference>
<dbReference type="GO" id="GO:0052621">
    <property type="term" value="F:diguanylate cyclase activity"/>
    <property type="evidence" value="ECO:0007669"/>
    <property type="project" value="UniProtKB-EC"/>
</dbReference>
<gene>
    <name evidence="5" type="ORF">RLDS_12215</name>
</gene>
<dbReference type="NCBIfam" id="TIGR00229">
    <property type="entry name" value="sensory_box"/>
    <property type="match status" value="1"/>
</dbReference>
<dbReference type="PROSITE" id="PS50887">
    <property type="entry name" value="GGDEF"/>
    <property type="match status" value="1"/>
</dbReference>
<protein>
    <recommendedName>
        <fullName evidence="1">diguanylate cyclase</fullName>
        <ecNumber evidence="1">2.7.7.65</ecNumber>
    </recommendedName>
</protein>
<dbReference type="InterPro" id="IPR050469">
    <property type="entry name" value="Diguanylate_Cyclase"/>
</dbReference>
<keyword evidence="6" id="KW-1185">Reference proteome</keyword>
<accession>T0HS31</accession>
<dbReference type="GO" id="GO:0005886">
    <property type="term" value="C:plasma membrane"/>
    <property type="evidence" value="ECO:0007669"/>
    <property type="project" value="TreeGrafter"/>
</dbReference>
<evidence type="ECO:0000256" key="3">
    <source>
        <dbReference type="SAM" id="MobiDB-lite"/>
    </source>
</evidence>
<dbReference type="Gene3D" id="3.30.70.270">
    <property type="match status" value="1"/>
</dbReference>
<dbReference type="GO" id="GO:0043709">
    <property type="term" value="P:cell adhesion involved in single-species biofilm formation"/>
    <property type="evidence" value="ECO:0007669"/>
    <property type="project" value="TreeGrafter"/>
</dbReference>
<dbReference type="InterPro" id="IPR000160">
    <property type="entry name" value="GGDEF_dom"/>
</dbReference>
<dbReference type="SUPFAM" id="SSF55785">
    <property type="entry name" value="PYP-like sensor domain (PAS domain)"/>
    <property type="match status" value="1"/>
</dbReference>
<dbReference type="EMBL" id="ATDP01000089">
    <property type="protein sequence ID" value="EQB14928.1"/>
    <property type="molecule type" value="Genomic_DNA"/>
</dbReference>
<dbReference type="CDD" id="cd01949">
    <property type="entry name" value="GGDEF"/>
    <property type="match status" value="1"/>
</dbReference>
<dbReference type="PATRIC" id="fig|1331060.3.peg.2318"/>
<dbReference type="InterPro" id="IPR013656">
    <property type="entry name" value="PAS_4"/>
</dbReference>
<dbReference type="SMART" id="SM00267">
    <property type="entry name" value="GGDEF"/>
    <property type="match status" value="1"/>
</dbReference>
<comment type="catalytic activity">
    <reaction evidence="2">
        <text>2 GTP = 3',3'-c-di-GMP + 2 diphosphate</text>
        <dbReference type="Rhea" id="RHEA:24898"/>
        <dbReference type="ChEBI" id="CHEBI:33019"/>
        <dbReference type="ChEBI" id="CHEBI:37565"/>
        <dbReference type="ChEBI" id="CHEBI:58805"/>
        <dbReference type="EC" id="2.7.7.65"/>
    </reaction>
</comment>
<feature type="domain" description="GGDEF" evidence="4">
    <location>
        <begin position="176"/>
        <end position="317"/>
    </location>
</feature>
<dbReference type="SUPFAM" id="SSF55073">
    <property type="entry name" value="Nucleotide cyclase"/>
    <property type="match status" value="1"/>
</dbReference>
<dbReference type="eggNOG" id="COG3706">
    <property type="taxonomic scope" value="Bacteria"/>
</dbReference>
<dbReference type="GO" id="GO:1902201">
    <property type="term" value="P:negative regulation of bacterial-type flagellum-dependent cell motility"/>
    <property type="evidence" value="ECO:0007669"/>
    <property type="project" value="TreeGrafter"/>
</dbReference>
<dbReference type="FunFam" id="3.30.70.270:FF:000001">
    <property type="entry name" value="Diguanylate cyclase domain protein"/>
    <property type="match status" value="1"/>
</dbReference>
<feature type="region of interest" description="Disordered" evidence="3">
    <location>
        <begin position="309"/>
        <end position="333"/>
    </location>
</feature>
<evidence type="ECO:0000256" key="1">
    <source>
        <dbReference type="ARBA" id="ARBA00012528"/>
    </source>
</evidence>
<dbReference type="InterPro" id="IPR000014">
    <property type="entry name" value="PAS"/>
</dbReference>
<dbReference type="Gene3D" id="3.30.450.20">
    <property type="entry name" value="PAS domain"/>
    <property type="match status" value="1"/>
</dbReference>